<organism evidence="1">
    <name type="scientific">Solanum chacoense</name>
    <name type="common">Chaco potato</name>
    <dbReference type="NCBI Taxonomy" id="4108"/>
    <lineage>
        <taxon>Eukaryota</taxon>
        <taxon>Viridiplantae</taxon>
        <taxon>Streptophyta</taxon>
        <taxon>Embryophyta</taxon>
        <taxon>Tracheophyta</taxon>
        <taxon>Spermatophyta</taxon>
        <taxon>Magnoliopsida</taxon>
        <taxon>eudicotyledons</taxon>
        <taxon>Gunneridae</taxon>
        <taxon>Pentapetalae</taxon>
        <taxon>asterids</taxon>
        <taxon>lamiids</taxon>
        <taxon>Solanales</taxon>
        <taxon>Solanaceae</taxon>
        <taxon>Solanoideae</taxon>
        <taxon>Solaneae</taxon>
        <taxon>Solanum</taxon>
    </lineage>
</organism>
<dbReference type="EMBL" id="GEDG01036917">
    <property type="protein sequence ID" value="JAP08434.1"/>
    <property type="molecule type" value="Transcribed_RNA"/>
</dbReference>
<name>A0A0V0GJM4_SOLCH</name>
<reference evidence="1" key="1">
    <citation type="submission" date="2015-12" db="EMBL/GenBank/DDBJ databases">
        <title>Gene expression during late stages of embryo sac development: a critical building block for successful pollen-pistil interactions.</title>
        <authorList>
            <person name="Liu Y."/>
            <person name="Joly V."/>
            <person name="Sabar M."/>
            <person name="Matton D.P."/>
        </authorList>
    </citation>
    <scope>NUCLEOTIDE SEQUENCE</scope>
</reference>
<accession>A0A0V0GJM4</accession>
<sequence length="84" mass="8893">MIQGVGQLNTNTQGYGNHLNILGLGQLSTLASIEDGPYLSQPRLHGLGQVYFRPADAQSSFGVQDSLQESTVANTGNLCSKNLS</sequence>
<evidence type="ECO:0000313" key="1">
    <source>
        <dbReference type="EMBL" id="JAP08434.1"/>
    </source>
</evidence>
<protein>
    <submittedName>
        <fullName evidence="1">Putative ovule protein</fullName>
    </submittedName>
</protein>
<dbReference type="AlphaFoldDB" id="A0A0V0GJM4"/>
<proteinExistence type="predicted"/>